<dbReference type="GeneID" id="30180147"/>
<accession>A0A1E3NDC4</accession>
<dbReference type="AlphaFoldDB" id="A0A1E3NDC4"/>
<feature type="compositionally biased region" description="Basic and acidic residues" evidence="1">
    <location>
        <begin position="77"/>
        <end position="95"/>
    </location>
</feature>
<dbReference type="Proteomes" id="UP000094455">
    <property type="component" value="Unassembled WGS sequence"/>
</dbReference>
<gene>
    <name evidence="2" type="ORF">PICMEDRAFT_60780</name>
</gene>
<protein>
    <submittedName>
        <fullName evidence="2">Uncharacterized protein</fullName>
    </submittedName>
</protein>
<organism evidence="2 3">
    <name type="scientific">Pichia membranifaciens NRRL Y-2026</name>
    <dbReference type="NCBI Taxonomy" id="763406"/>
    <lineage>
        <taxon>Eukaryota</taxon>
        <taxon>Fungi</taxon>
        <taxon>Dikarya</taxon>
        <taxon>Ascomycota</taxon>
        <taxon>Saccharomycotina</taxon>
        <taxon>Pichiomycetes</taxon>
        <taxon>Pichiales</taxon>
        <taxon>Pichiaceae</taxon>
        <taxon>Pichia</taxon>
    </lineage>
</organism>
<reference evidence="2 3" key="1">
    <citation type="journal article" date="2016" name="Proc. Natl. Acad. Sci. U.S.A.">
        <title>Comparative genomics of biotechnologically important yeasts.</title>
        <authorList>
            <person name="Riley R."/>
            <person name="Haridas S."/>
            <person name="Wolfe K.H."/>
            <person name="Lopes M.R."/>
            <person name="Hittinger C.T."/>
            <person name="Goeker M."/>
            <person name="Salamov A.A."/>
            <person name="Wisecaver J.H."/>
            <person name="Long T.M."/>
            <person name="Calvey C.H."/>
            <person name="Aerts A.L."/>
            <person name="Barry K.W."/>
            <person name="Choi C."/>
            <person name="Clum A."/>
            <person name="Coughlan A.Y."/>
            <person name="Deshpande S."/>
            <person name="Douglass A.P."/>
            <person name="Hanson S.J."/>
            <person name="Klenk H.-P."/>
            <person name="LaButti K.M."/>
            <person name="Lapidus A."/>
            <person name="Lindquist E.A."/>
            <person name="Lipzen A.M."/>
            <person name="Meier-Kolthoff J.P."/>
            <person name="Ohm R.A."/>
            <person name="Otillar R.P."/>
            <person name="Pangilinan J.L."/>
            <person name="Peng Y."/>
            <person name="Rokas A."/>
            <person name="Rosa C.A."/>
            <person name="Scheuner C."/>
            <person name="Sibirny A.A."/>
            <person name="Slot J.C."/>
            <person name="Stielow J.B."/>
            <person name="Sun H."/>
            <person name="Kurtzman C.P."/>
            <person name="Blackwell M."/>
            <person name="Grigoriev I.V."/>
            <person name="Jeffries T.W."/>
        </authorList>
    </citation>
    <scope>NUCLEOTIDE SEQUENCE [LARGE SCALE GENOMIC DNA]</scope>
    <source>
        <strain evidence="2 3">NRRL Y-2026</strain>
    </source>
</reference>
<name>A0A1E3NDC4_9ASCO</name>
<evidence type="ECO:0000313" key="3">
    <source>
        <dbReference type="Proteomes" id="UP000094455"/>
    </source>
</evidence>
<keyword evidence="3" id="KW-1185">Reference proteome</keyword>
<dbReference type="EMBL" id="KV454009">
    <property type="protein sequence ID" value="ODQ44125.1"/>
    <property type="molecule type" value="Genomic_DNA"/>
</dbReference>
<dbReference type="RefSeq" id="XP_019015238.1">
    <property type="nucleotide sequence ID" value="XM_019163460.1"/>
</dbReference>
<dbReference type="OrthoDB" id="10311079at2759"/>
<sequence length="306" mass="34296">MPIRFPSKVHTMMNQPVPVMMFQSNSPAFPYMSNHSSCSNFKNESEVYGKKATIDNGRYRKINSNEYSCSTYQSSDYRSKPRWENHNTKGLKSSDESLNFISDGNSSTPKKQKIATKSSDTKTLANPLSTVPSGKHENVDTHNVLDGLDNLDMDFSDNTITVASITETQDAQKLKEDIKNEFKNSVQLIAKKTQISSSPEVPNEKLTEEKENCRYGKDLVEKVALNVIGNEKDNEAKISSKVSHFPSCPLPTLSGGWPKAPTVDNQYNVPLYDMNENSYPRFMASPLFGNPIWNNPNAFTNSARDN</sequence>
<evidence type="ECO:0000313" key="2">
    <source>
        <dbReference type="EMBL" id="ODQ44125.1"/>
    </source>
</evidence>
<evidence type="ECO:0000256" key="1">
    <source>
        <dbReference type="SAM" id="MobiDB-lite"/>
    </source>
</evidence>
<feature type="region of interest" description="Disordered" evidence="1">
    <location>
        <begin position="73"/>
        <end position="139"/>
    </location>
</feature>
<proteinExistence type="predicted"/>
<feature type="compositionally biased region" description="Polar residues" evidence="1">
    <location>
        <begin position="96"/>
        <end position="132"/>
    </location>
</feature>